<dbReference type="STRING" id="1188252.A1QC_13590"/>
<dbReference type="EMBL" id="AJYK02000115">
    <property type="protein sequence ID" value="OEF22566.1"/>
    <property type="molecule type" value="Genomic_DNA"/>
</dbReference>
<dbReference type="GO" id="GO:0003700">
    <property type="term" value="F:DNA-binding transcription factor activity"/>
    <property type="evidence" value="ECO:0007669"/>
    <property type="project" value="UniProtKB-UniRule"/>
</dbReference>
<dbReference type="InterPro" id="IPR010921">
    <property type="entry name" value="Trp_repressor/repl_initiator"/>
</dbReference>
<keyword evidence="5 8" id="KW-0805">Transcription regulation</keyword>
<dbReference type="Pfam" id="PF01371">
    <property type="entry name" value="Trp_repressor"/>
    <property type="match status" value="1"/>
</dbReference>
<evidence type="ECO:0000256" key="9">
    <source>
        <dbReference type="SAM" id="Coils"/>
    </source>
</evidence>
<dbReference type="NCBIfam" id="TIGR01321">
    <property type="entry name" value="TrpR"/>
    <property type="match status" value="1"/>
</dbReference>
<evidence type="ECO:0000256" key="2">
    <source>
        <dbReference type="ARBA" id="ARBA00007027"/>
    </source>
</evidence>
<dbReference type="PANTHER" id="PTHR38025:SF1">
    <property type="entry name" value="TRP OPERON REPRESSOR"/>
    <property type="match status" value="1"/>
</dbReference>
<dbReference type="GO" id="GO:0005737">
    <property type="term" value="C:cytoplasm"/>
    <property type="evidence" value="ECO:0007669"/>
    <property type="project" value="UniProtKB-SubCell"/>
</dbReference>
<comment type="caution">
    <text evidence="10">The sequence shown here is derived from an EMBL/GenBank/DDBJ whole genome shotgun (WGS) entry which is preliminary data.</text>
</comment>
<dbReference type="RefSeq" id="WP_017023718.1">
    <property type="nucleotide sequence ID" value="NZ_AJYK02000115.1"/>
</dbReference>
<protein>
    <recommendedName>
        <fullName evidence="8">Trp operon repressor homolog</fullName>
    </recommendedName>
</protein>
<dbReference type="InterPro" id="IPR000831">
    <property type="entry name" value="Trp_repress"/>
</dbReference>
<dbReference type="HAMAP" id="MF_00475">
    <property type="entry name" value="Trp_repressor"/>
    <property type="match status" value="1"/>
</dbReference>
<keyword evidence="3 8" id="KW-0963">Cytoplasm</keyword>
<comment type="function">
    <text evidence="8">This protein is an aporepressor. When complexed with L-tryptophan it binds the operator region of the trp operon and prevents the initiation of transcription.</text>
</comment>
<feature type="coiled-coil region" evidence="9">
    <location>
        <begin position="79"/>
        <end position="107"/>
    </location>
</feature>
<reference evidence="10 11" key="1">
    <citation type="journal article" date="2012" name="Science">
        <title>Ecological populations of bacteria act as socially cohesive units of antibiotic production and resistance.</title>
        <authorList>
            <person name="Cordero O.X."/>
            <person name="Wildschutte H."/>
            <person name="Kirkup B."/>
            <person name="Proehl S."/>
            <person name="Ngo L."/>
            <person name="Hussain F."/>
            <person name="Le Roux F."/>
            <person name="Mincer T."/>
            <person name="Polz M.F."/>
        </authorList>
    </citation>
    <scope>NUCLEOTIDE SEQUENCE [LARGE SCALE GENOMIC DNA]</scope>
    <source>
        <strain evidence="10 11">1S-45</strain>
    </source>
</reference>
<name>A0A1E5DY69_9VIBR</name>
<evidence type="ECO:0000256" key="4">
    <source>
        <dbReference type="ARBA" id="ARBA00022491"/>
    </source>
</evidence>
<dbReference type="PIRSF" id="PIRSF003196">
    <property type="entry name" value="Trp_repressor"/>
    <property type="match status" value="1"/>
</dbReference>
<evidence type="ECO:0000313" key="11">
    <source>
        <dbReference type="Proteomes" id="UP000094070"/>
    </source>
</evidence>
<dbReference type="GO" id="GO:0045892">
    <property type="term" value="P:negative regulation of DNA-templated transcription"/>
    <property type="evidence" value="ECO:0007669"/>
    <property type="project" value="UniProtKB-UniRule"/>
</dbReference>
<dbReference type="SUPFAM" id="SSF48295">
    <property type="entry name" value="TrpR-like"/>
    <property type="match status" value="1"/>
</dbReference>
<gene>
    <name evidence="8" type="primary">trpR</name>
    <name evidence="10" type="ORF">A1QC_13590</name>
</gene>
<dbReference type="OrthoDB" id="5704033at2"/>
<dbReference type="GO" id="GO:0043565">
    <property type="term" value="F:sequence-specific DNA binding"/>
    <property type="evidence" value="ECO:0007669"/>
    <property type="project" value="UniProtKB-UniRule"/>
</dbReference>
<proteinExistence type="inferred from homology"/>
<evidence type="ECO:0000256" key="8">
    <source>
        <dbReference type="HAMAP-Rule" id="MF_00475"/>
    </source>
</evidence>
<keyword evidence="11" id="KW-1185">Reference proteome</keyword>
<keyword evidence="9" id="KW-0175">Coiled coil</keyword>
<feature type="DNA-binding region" evidence="8">
    <location>
        <begin position="65"/>
        <end position="88"/>
    </location>
</feature>
<sequence>MTNATEPKGTPEFERWQDVLSLLEQSCQQEQLDFLLSMLLTFDEREALLARMNILHELMKGEHSQRQISQMLGVGVATITRGSTELKKLEQDKKQQLQRMLQAAVDKE</sequence>
<evidence type="ECO:0000256" key="6">
    <source>
        <dbReference type="ARBA" id="ARBA00023125"/>
    </source>
</evidence>
<keyword evidence="6 8" id="KW-0238">DNA-binding</keyword>
<accession>A0A1E5DY69</accession>
<dbReference type="Gene3D" id="1.10.1270.10">
    <property type="entry name" value="TrpR-like"/>
    <property type="match status" value="1"/>
</dbReference>
<evidence type="ECO:0000313" key="10">
    <source>
        <dbReference type="EMBL" id="OEF22566.1"/>
    </source>
</evidence>
<evidence type="ECO:0000256" key="1">
    <source>
        <dbReference type="ARBA" id="ARBA00004496"/>
    </source>
</evidence>
<comment type="subcellular location">
    <subcellularLocation>
        <location evidence="1 8">Cytoplasm</location>
    </subcellularLocation>
</comment>
<dbReference type="eggNOG" id="COG2973">
    <property type="taxonomic scope" value="Bacteria"/>
</dbReference>
<organism evidence="10 11">
    <name type="scientific">Vibrio rumoiensis 1S-45</name>
    <dbReference type="NCBI Taxonomy" id="1188252"/>
    <lineage>
        <taxon>Bacteria</taxon>
        <taxon>Pseudomonadati</taxon>
        <taxon>Pseudomonadota</taxon>
        <taxon>Gammaproteobacteria</taxon>
        <taxon>Vibrionales</taxon>
        <taxon>Vibrionaceae</taxon>
        <taxon>Vibrio</taxon>
    </lineage>
</organism>
<evidence type="ECO:0000256" key="3">
    <source>
        <dbReference type="ARBA" id="ARBA00022490"/>
    </source>
</evidence>
<comment type="subunit">
    <text evidence="8">Homodimer.</text>
</comment>
<dbReference type="Proteomes" id="UP000094070">
    <property type="component" value="Unassembled WGS sequence"/>
</dbReference>
<evidence type="ECO:0000256" key="5">
    <source>
        <dbReference type="ARBA" id="ARBA00023015"/>
    </source>
</evidence>
<evidence type="ECO:0000256" key="7">
    <source>
        <dbReference type="ARBA" id="ARBA00023163"/>
    </source>
</evidence>
<dbReference type="PANTHER" id="PTHR38025">
    <property type="entry name" value="TRP OPERON REPRESSOR"/>
    <property type="match status" value="1"/>
</dbReference>
<keyword evidence="7 8" id="KW-0804">Transcription</keyword>
<dbReference type="InterPro" id="IPR013335">
    <property type="entry name" value="Trp_repress_bac"/>
</dbReference>
<comment type="similarity">
    <text evidence="2 8">Belongs to the TrpR family.</text>
</comment>
<dbReference type="AlphaFoldDB" id="A0A1E5DY69"/>
<keyword evidence="4 8" id="KW-0678">Repressor</keyword>
<dbReference type="InterPro" id="IPR038116">
    <property type="entry name" value="TrpR-like_sf"/>
</dbReference>